<feature type="signal peptide" evidence="1">
    <location>
        <begin position="1"/>
        <end position="21"/>
    </location>
</feature>
<evidence type="ECO:0000256" key="1">
    <source>
        <dbReference type="SAM" id="SignalP"/>
    </source>
</evidence>
<reference evidence="3" key="1">
    <citation type="submission" date="2025-08" db="UniProtKB">
        <authorList>
            <consortium name="RefSeq"/>
        </authorList>
    </citation>
    <scope>IDENTIFICATION</scope>
    <source>
        <tissue evidence="3">Whole insect</tissue>
    </source>
</reference>
<dbReference type="GO" id="GO:0004252">
    <property type="term" value="F:serine-type endopeptidase activity"/>
    <property type="evidence" value="ECO:0007669"/>
    <property type="project" value="InterPro"/>
</dbReference>
<accession>A0A6P7G0J1</accession>
<dbReference type="GO" id="GO:0006508">
    <property type="term" value="P:proteolysis"/>
    <property type="evidence" value="ECO:0007669"/>
    <property type="project" value="InterPro"/>
</dbReference>
<protein>
    <submittedName>
        <fullName evidence="3">Vitamin K-dependent protein C-like</fullName>
    </submittedName>
</protein>
<dbReference type="PANTHER" id="PTHR24260:SF143">
    <property type="entry name" value="SERINE PROTEASE GD-LIKE PROTEIN"/>
    <property type="match status" value="1"/>
</dbReference>
<gene>
    <name evidence="3" type="primary">LOC114336204</name>
</gene>
<dbReference type="SUPFAM" id="SSF50494">
    <property type="entry name" value="Trypsin-like serine proteases"/>
    <property type="match status" value="1"/>
</dbReference>
<dbReference type="PROSITE" id="PS50240">
    <property type="entry name" value="TRYPSIN_DOM"/>
    <property type="match status" value="1"/>
</dbReference>
<feature type="domain" description="Peptidase S1" evidence="2">
    <location>
        <begin position="173"/>
        <end position="410"/>
    </location>
</feature>
<dbReference type="InterPro" id="IPR043504">
    <property type="entry name" value="Peptidase_S1_PA_chymotrypsin"/>
</dbReference>
<dbReference type="InterPro" id="IPR001314">
    <property type="entry name" value="Peptidase_S1A"/>
</dbReference>
<dbReference type="InterPro" id="IPR051333">
    <property type="entry name" value="CLIP_Serine_Protease"/>
</dbReference>
<feature type="chain" id="PRO_5027903318" evidence="1">
    <location>
        <begin position="22"/>
        <end position="410"/>
    </location>
</feature>
<dbReference type="OrthoDB" id="6147874at2759"/>
<evidence type="ECO:0000259" key="2">
    <source>
        <dbReference type="PROSITE" id="PS50240"/>
    </source>
</evidence>
<dbReference type="Gene3D" id="2.40.10.10">
    <property type="entry name" value="Trypsin-like serine proteases"/>
    <property type="match status" value="1"/>
</dbReference>
<dbReference type="PANTHER" id="PTHR24260">
    <property type="match status" value="1"/>
</dbReference>
<keyword evidence="1" id="KW-0732">Signal</keyword>
<dbReference type="InterPro" id="IPR001254">
    <property type="entry name" value="Trypsin_dom"/>
</dbReference>
<dbReference type="SMART" id="SM00020">
    <property type="entry name" value="Tryp_SPc"/>
    <property type="match status" value="1"/>
</dbReference>
<dbReference type="InParanoid" id="A0A6P7G0J1"/>
<dbReference type="KEGG" id="dvv:114336204"/>
<dbReference type="RefSeq" id="XP_028142336.1">
    <property type="nucleotide sequence ID" value="XM_028286535.1"/>
</dbReference>
<name>A0A6P7G0J1_DIAVI</name>
<dbReference type="Pfam" id="PF00089">
    <property type="entry name" value="Trypsin"/>
    <property type="match status" value="1"/>
</dbReference>
<dbReference type="AlphaFoldDB" id="A0A6P7G0J1"/>
<dbReference type="InterPro" id="IPR031986">
    <property type="entry name" value="GD_N"/>
</dbReference>
<evidence type="ECO:0000313" key="3">
    <source>
        <dbReference type="RefSeq" id="XP_028142336.1"/>
    </source>
</evidence>
<dbReference type="InterPro" id="IPR009003">
    <property type="entry name" value="Peptidase_S1_PA"/>
</dbReference>
<proteinExistence type="predicted"/>
<sequence length="410" mass="45989">MFLKVLIAFHAAAALVSMSQAVPSDIPESPLASPCPETFTYGTIDKPGYWTGNLILRPDHDISGVWVRLIFDKEVEKVTLNSEEFIIKLSEDSKMVKLQSPDMLLKADNPKLLEVTVNYKGSAVPSLQEYRLNARTICPQKNHNRHDVFLGDANADYFLSSIQHKPESPKLPFECGVSYPSNQYPWQASIHLHFAKEKRYACEALLISSEYLLTSAHCVTFINDTEAIPRAFVKVHLGSDKESKDQHYIREIFVHPGYRAGSIIDDIAVIKLLDYVDVNKVYRPLCLDNENADIDKLVITGFQIGKDGVVGNLLESNVLRIDNKECIKLTPYLKEVLDNDNYCVSYKSDDKNCVGDSGSGLLAFKNNKATLKGLVVLGPKLKNKEVCDAKTNVVILDIADYLPWIYNIVF</sequence>
<dbReference type="Pfam" id="PF16030">
    <property type="entry name" value="GD_N"/>
    <property type="match status" value="1"/>
</dbReference>
<organism evidence="3">
    <name type="scientific">Diabrotica virgifera virgifera</name>
    <name type="common">western corn rootworm</name>
    <dbReference type="NCBI Taxonomy" id="50390"/>
    <lineage>
        <taxon>Eukaryota</taxon>
        <taxon>Metazoa</taxon>
        <taxon>Ecdysozoa</taxon>
        <taxon>Arthropoda</taxon>
        <taxon>Hexapoda</taxon>
        <taxon>Insecta</taxon>
        <taxon>Pterygota</taxon>
        <taxon>Neoptera</taxon>
        <taxon>Endopterygota</taxon>
        <taxon>Coleoptera</taxon>
        <taxon>Polyphaga</taxon>
        <taxon>Cucujiformia</taxon>
        <taxon>Chrysomeloidea</taxon>
        <taxon>Chrysomelidae</taxon>
        <taxon>Galerucinae</taxon>
        <taxon>Diabroticina</taxon>
        <taxon>Diabroticites</taxon>
        <taxon>Diabrotica</taxon>
    </lineage>
</organism>
<dbReference type="PRINTS" id="PR00722">
    <property type="entry name" value="CHYMOTRYPSIN"/>
</dbReference>